<reference evidence="4 5" key="1">
    <citation type="submission" date="2019-07" db="EMBL/GenBank/DDBJ databases">
        <title>Whole genome shotgun sequence of Knoellia locipacati NBRC 109775.</title>
        <authorList>
            <person name="Hosoyama A."/>
            <person name="Uohara A."/>
            <person name="Ohji S."/>
            <person name="Ichikawa N."/>
        </authorList>
    </citation>
    <scope>NUCLEOTIDE SEQUENCE [LARGE SCALE GENOMIC DNA]</scope>
    <source>
        <strain evidence="4 5">NBRC 109775</strain>
    </source>
</reference>
<dbReference type="PANTHER" id="PTHR35333:SF3">
    <property type="entry name" value="BETA-LACTAMASE-TYPE TRANSPEPTIDASE FOLD CONTAINING PROTEIN"/>
    <property type="match status" value="1"/>
</dbReference>
<protein>
    <recommendedName>
        <fullName evidence="1">Beta-lactamase</fullName>
    </recommendedName>
    <alternativeName>
        <fullName evidence="2">Penicillinase</fullName>
    </alternativeName>
</protein>
<dbReference type="InterPro" id="IPR000871">
    <property type="entry name" value="Beta-lactam_class-A"/>
</dbReference>
<comment type="caution">
    <text evidence="4">The sequence shown here is derived from an EMBL/GenBank/DDBJ whole genome shotgun (WGS) entry which is preliminary data.</text>
</comment>
<dbReference type="AlphaFoldDB" id="A0A512T1Q8"/>
<dbReference type="GO" id="GO:0030655">
    <property type="term" value="P:beta-lactam antibiotic catabolic process"/>
    <property type="evidence" value="ECO:0007669"/>
    <property type="project" value="InterPro"/>
</dbReference>
<dbReference type="PROSITE" id="PS51318">
    <property type="entry name" value="TAT"/>
    <property type="match status" value="1"/>
</dbReference>
<evidence type="ECO:0000259" key="3">
    <source>
        <dbReference type="Pfam" id="PF13354"/>
    </source>
</evidence>
<dbReference type="InterPro" id="IPR012338">
    <property type="entry name" value="Beta-lactam/transpept-like"/>
</dbReference>
<dbReference type="PANTHER" id="PTHR35333">
    <property type="entry name" value="BETA-LACTAMASE"/>
    <property type="match status" value="1"/>
</dbReference>
<dbReference type="SUPFAM" id="SSF56601">
    <property type="entry name" value="beta-lactamase/transpeptidase-like"/>
    <property type="match status" value="1"/>
</dbReference>
<dbReference type="GO" id="GO:0046677">
    <property type="term" value="P:response to antibiotic"/>
    <property type="evidence" value="ECO:0007669"/>
    <property type="project" value="InterPro"/>
</dbReference>
<evidence type="ECO:0000256" key="1">
    <source>
        <dbReference type="ARBA" id="ARBA00018879"/>
    </source>
</evidence>
<dbReference type="GO" id="GO:0008800">
    <property type="term" value="F:beta-lactamase activity"/>
    <property type="evidence" value="ECO:0007669"/>
    <property type="project" value="InterPro"/>
</dbReference>
<evidence type="ECO:0000256" key="2">
    <source>
        <dbReference type="ARBA" id="ARBA00030171"/>
    </source>
</evidence>
<dbReference type="Gene3D" id="3.40.710.10">
    <property type="entry name" value="DD-peptidase/beta-lactamase superfamily"/>
    <property type="match status" value="1"/>
</dbReference>
<dbReference type="EMBL" id="BKBA01000008">
    <property type="protein sequence ID" value="GEQ14157.1"/>
    <property type="molecule type" value="Genomic_DNA"/>
</dbReference>
<proteinExistence type="predicted"/>
<keyword evidence="5" id="KW-1185">Reference proteome</keyword>
<gene>
    <name evidence="4" type="ORF">KLO01_22040</name>
</gene>
<dbReference type="InterPro" id="IPR045155">
    <property type="entry name" value="Beta-lactam_cat"/>
</dbReference>
<name>A0A512T1Q8_9MICO</name>
<dbReference type="Proteomes" id="UP000321793">
    <property type="component" value="Unassembled WGS sequence"/>
</dbReference>
<evidence type="ECO:0000313" key="5">
    <source>
        <dbReference type="Proteomes" id="UP000321793"/>
    </source>
</evidence>
<evidence type="ECO:0000313" key="4">
    <source>
        <dbReference type="EMBL" id="GEQ14157.1"/>
    </source>
</evidence>
<dbReference type="RefSeq" id="WP_147064965.1">
    <property type="nucleotide sequence ID" value="NZ_BAABDN010000001.1"/>
</dbReference>
<feature type="domain" description="Beta-lactamase class A catalytic" evidence="3">
    <location>
        <begin position="125"/>
        <end position="239"/>
    </location>
</feature>
<dbReference type="OrthoDB" id="5181100at2"/>
<sequence>MSASRPLSRRLVVESALAGAAVGVPAWLALGPSAGAAATHPARPALPAVATLDRAALTAALDEHRAARGGTMGLVVHDLRTGGRFAWREFENQTLSTVKVLILMACLKRVQDSGTPLTDTQHSHARRMIQASDNDATDALLGWVRTPSVQQVADLLELKATTVRGGGPAGSGTWWGYSTSTPSDLVRAVDAVVSGTPVIHGGHRAYIRHLMSGVIPDQRWGVADPPLPSGTYTETKNGWGPMPDGYRLNSIGRVLGNGRSHSMAILTRSPRGFRHGKETINGLSKIVYDALAQPLAPE</sequence>
<organism evidence="4 5">
    <name type="scientific">Knoellia locipacati</name>
    <dbReference type="NCBI Taxonomy" id="882824"/>
    <lineage>
        <taxon>Bacteria</taxon>
        <taxon>Bacillati</taxon>
        <taxon>Actinomycetota</taxon>
        <taxon>Actinomycetes</taxon>
        <taxon>Micrococcales</taxon>
        <taxon>Intrasporangiaceae</taxon>
        <taxon>Knoellia</taxon>
    </lineage>
</organism>
<dbReference type="Pfam" id="PF13354">
    <property type="entry name" value="Beta-lactamase2"/>
    <property type="match status" value="1"/>
</dbReference>
<dbReference type="InterPro" id="IPR006311">
    <property type="entry name" value="TAT_signal"/>
</dbReference>
<accession>A0A512T1Q8</accession>